<evidence type="ECO:0000256" key="1">
    <source>
        <dbReference type="ARBA" id="ARBA00004985"/>
    </source>
</evidence>
<dbReference type="GO" id="GO:0004350">
    <property type="term" value="F:glutamate-5-semialdehyde dehydrogenase activity"/>
    <property type="evidence" value="ECO:0007669"/>
    <property type="project" value="UniProtKB-UniRule"/>
</dbReference>
<evidence type="ECO:0000256" key="7">
    <source>
        <dbReference type="HAMAP-Rule" id="MF_00412"/>
    </source>
</evidence>
<dbReference type="InterPro" id="IPR016163">
    <property type="entry name" value="Ald_DH_C"/>
</dbReference>
<evidence type="ECO:0000256" key="2">
    <source>
        <dbReference type="ARBA" id="ARBA00022605"/>
    </source>
</evidence>
<sequence>MNQLAINYASDAKSARFALAQLGSAQKRTLLHKMADQLIAHSDAILESNQQDMVNGRKSGLSNAMLDRLLLNPERIEDMADSVRQIADMPDPVGEKFDHRVLDNGLELTKVRVPIGVVMVIFESRPNVASDAAALCVKSGNASILRGGKESIHSVTAIGRALKHALSEMKLPAQVVTMVEDADRAIMEDLLRMTSSIDLVVPRGGEGLINYVTEHSRIPVVKHDKGLCHVYIDQYADMDMAIRIAVNAKTQRPGVCNAMETLLVHQSIAPAILPLLCKEMTRKKVEIRGCEASIKLCPDAGIVAAKAEDWDTEYLDLIMNLRVVDSLEQAVEHIQQHGTGHSEAIVTENYHAAGLFQKIVDAAAVYVNASTRFTDGGQFGMGAEIGISTQKLHCRGPMGVRELTTTKYIVSGSGQIR</sequence>
<dbReference type="UniPathway" id="UPA00098">
    <property type="reaction ID" value="UER00360"/>
</dbReference>
<dbReference type="CDD" id="cd07079">
    <property type="entry name" value="ALDH_F18-19_ProA-GPR"/>
    <property type="match status" value="1"/>
</dbReference>
<comment type="catalytic activity">
    <reaction evidence="6 7">
        <text>L-glutamate 5-semialdehyde + phosphate + NADP(+) = L-glutamyl 5-phosphate + NADPH + H(+)</text>
        <dbReference type="Rhea" id="RHEA:19541"/>
        <dbReference type="ChEBI" id="CHEBI:15378"/>
        <dbReference type="ChEBI" id="CHEBI:43474"/>
        <dbReference type="ChEBI" id="CHEBI:57783"/>
        <dbReference type="ChEBI" id="CHEBI:58066"/>
        <dbReference type="ChEBI" id="CHEBI:58274"/>
        <dbReference type="ChEBI" id="CHEBI:58349"/>
        <dbReference type="EC" id="1.2.1.41"/>
    </reaction>
</comment>
<protein>
    <recommendedName>
        <fullName evidence="7">Gamma-glutamyl phosphate reductase</fullName>
        <shortName evidence="7">GPR</shortName>
        <ecNumber evidence="7">1.2.1.41</ecNumber>
    </recommendedName>
    <alternativeName>
        <fullName evidence="7">Glutamate-5-semialdehyde dehydrogenase</fullName>
    </alternativeName>
    <alternativeName>
        <fullName evidence="7">Glutamyl-gamma-semialdehyde dehydrogenase</fullName>
        <shortName evidence="7">GSA dehydrogenase</shortName>
    </alternativeName>
</protein>
<dbReference type="HAMAP" id="MF_00412">
    <property type="entry name" value="ProA"/>
    <property type="match status" value="1"/>
</dbReference>
<dbReference type="EMBL" id="CP002432">
    <property type="protein sequence ID" value="ADU65899.1"/>
    <property type="molecule type" value="Genomic_DNA"/>
</dbReference>
<dbReference type="RefSeq" id="WP_013505780.1">
    <property type="nucleotide sequence ID" value="NC_014836.1"/>
</dbReference>
<feature type="domain" description="Aldehyde dehydrogenase" evidence="8">
    <location>
        <begin position="10"/>
        <end position="285"/>
    </location>
</feature>
<dbReference type="Proteomes" id="UP000002572">
    <property type="component" value="Chromosome"/>
</dbReference>
<accession>E6W4C5</accession>
<dbReference type="PANTHER" id="PTHR11063">
    <property type="entry name" value="GLUTAMATE SEMIALDEHYDE DEHYDROGENASE"/>
    <property type="match status" value="1"/>
</dbReference>
<comment type="function">
    <text evidence="7">Catalyzes the NADPH-dependent reduction of L-glutamate 5-phosphate into L-glutamate 5-semialdehyde and phosphate. The product spontaneously undergoes cyclization to form 1-pyrroline-5-carboxylate.</text>
</comment>
<dbReference type="Gene3D" id="3.40.605.10">
    <property type="entry name" value="Aldehyde Dehydrogenase, Chain A, domain 1"/>
    <property type="match status" value="1"/>
</dbReference>
<dbReference type="FunCoup" id="E6W4C5">
    <property type="interactions" value="386"/>
</dbReference>
<dbReference type="PANTHER" id="PTHR11063:SF8">
    <property type="entry name" value="DELTA-1-PYRROLINE-5-CARBOXYLATE SYNTHASE"/>
    <property type="match status" value="1"/>
</dbReference>
<dbReference type="InterPro" id="IPR012134">
    <property type="entry name" value="Glu-5-SA_DH"/>
</dbReference>
<dbReference type="PIRSF" id="PIRSF000151">
    <property type="entry name" value="GPR"/>
    <property type="match status" value="1"/>
</dbReference>
<dbReference type="AlphaFoldDB" id="E6W4C5"/>
<dbReference type="PROSITE" id="PS01223">
    <property type="entry name" value="PROA"/>
    <property type="match status" value="1"/>
</dbReference>
<dbReference type="KEGG" id="din:Selin_1164"/>
<dbReference type="SUPFAM" id="SSF53720">
    <property type="entry name" value="ALDH-like"/>
    <property type="match status" value="1"/>
</dbReference>
<evidence type="ECO:0000259" key="8">
    <source>
        <dbReference type="Pfam" id="PF00171"/>
    </source>
</evidence>
<keyword evidence="4 7" id="KW-0521">NADP</keyword>
<keyword evidence="3 7" id="KW-0641">Proline biosynthesis</keyword>
<reference evidence="9 10" key="1">
    <citation type="submission" date="2010-12" db="EMBL/GenBank/DDBJ databases">
        <title>Complete sequence of Desulfurispirillum indicum S5.</title>
        <authorList>
            <consortium name="US DOE Joint Genome Institute"/>
            <person name="Lucas S."/>
            <person name="Copeland A."/>
            <person name="Lapidus A."/>
            <person name="Cheng J.-F."/>
            <person name="Goodwin L."/>
            <person name="Pitluck S."/>
            <person name="Chertkov O."/>
            <person name="Held B."/>
            <person name="Detter J.C."/>
            <person name="Han C."/>
            <person name="Tapia R."/>
            <person name="Land M."/>
            <person name="Hauser L."/>
            <person name="Kyrpides N."/>
            <person name="Ivanova N."/>
            <person name="Mikhailova N."/>
            <person name="Haggblom M."/>
            <person name="Rauschenbach I."/>
            <person name="Bini E."/>
            <person name="Woyke T."/>
        </authorList>
    </citation>
    <scope>NUCLEOTIDE SEQUENCE [LARGE SCALE GENOMIC DNA]</scope>
    <source>
        <strain evidence="10">ATCC BAA-1389 / DSM 22839 / S5</strain>
    </source>
</reference>
<evidence type="ECO:0000256" key="4">
    <source>
        <dbReference type="ARBA" id="ARBA00022857"/>
    </source>
</evidence>
<dbReference type="InterPro" id="IPR000965">
    <property type="entry name" value="GPR_dom"/>
</dbReference>
<dbReference type="eggNOG" id="COG0014">
    <property type="taxonomic scope" value="Bacteria"/>
</dbReference>
<comment type="pathway">
    <text evidence="1 7">Amino-acid biosynthesis; L-proline biosynthesis; L-glutamate 5-semialdehyde from L-glutamate: step 2/2.</text>
</comment>
<dbReference type="Gene3D" id="3.40.309.10">
    <property type="entry name" value="Aldehyde Dehydrogenase, Chain A, domain 2"/>
    <property type="match status" value="1"/>
</dbReference>
<evidence type="ECO:0000256" key="3">
    <source>
        <dbReference type="ARBA" id="ARBA00022650"/>
    </source>
</evidence>
<evidence type="ECO:0000313" key="10">
    <source>
        <dbReference type="Proteomes" id="UP000002572"/>
    </source>
</evidence>
<dbReference type="OrthoDB" id="9809970at2"/>
<dbReference type="FunFam" id="3.40.309.10:FF:000006">
    <property type="entry name" value="Gamma-glutamyl phosphate reductase"/>
    <property type="match status" value="1"/>
</dbReference>
<dbReference type="NCBIfam" id="NF001221">
    <property type="entry name" value="PRK00197.1"/>
    <property type="match status" value="1"/>
</dbReference>
<evidence type="ECO:0000256" key="6">
    <source>
        <dbReference type="ARBA" id="ARBA00049024"/>
    </source>
</evidence>
<dbReference type="GO" id="GO:0050661">
    <property type="term" value="F:NADP binding"/>
    <property type="evidence" value="ECO:0007669"/>
    <property type="project" value="InterPro"/>
</dbReference>
<dbReference type="InterPro" id="IPR015590">
    <property type="entry name" value="Aldehyde_DH_dom"/>
</dbReference>
<keyword evidence="10" id="KW-1185">Reference proteome</keyword>
<proteinExistence type="inferred from homology"/>
<dbReference type="HOGENOM" id="CLU_030231_0_0_0"/>
<comment type="similarity">
    <text evidence="7">Belongs to the gamma-glutamyl phosphate reductase family.</text>
</comment>
<dbReference type="NCBIfam" id="TIGR00407">
    <property type="entry name" value="proA"/>
    <property type="match status" value="1"/>
</dbReference>
<dbReference type="GO" id="GO:0005737">
    <property type="term" value="C:cytoplasm"/>
    <property type="evidence" value="ECO:0007669"/>
    <property type="project" value="UniProtKB-SubCell"/>
</dbReference>
<gene>
    <name evidence="7" type="primary">proA</name>
    <name evidence="9" type="ordered locus">Selin_1164</name>
</gene>
<evidence type="ECO:0000313" key="9">
    <source>
        <dbReference type="EMBL" id="ADU65899.1"/>
    </source>
</evidence>
<keyword evidence="7" id="KW-0963">Cytoplasm</keyword>
<dbReference type="InParanoid" id="E6W4C5"/>
<name>E6W4C5_DESIS</name>
<dbReference type="InterPro" id="IPR016162">
    <property type="entry name" value="Ald_DH_N"/>
</dbReference>
<keyword evidence="2 7" id="KW-0028">Amino-acid biosynthesis</keyword>
<dbReference type="STRING" id="653733.Selin_1164"/>
<dbReference type="InterPro" id="IPR020593">
    <property type="entry name" value="G-glutamylP_reductase_CS"/>
</dbReference>
<keyword evidence="5 7" id="KW-0560">Oxidoreductase</keyword>
<dbReference type="GO" id="GO:0055129">
    <property type="term" value="P:L-proline biosynthetic process"/>
    <property type="evidence" value="ECO:0007669"/>
    <property type="project" value="UniProtKB-UniRule"/>
</dbReference>
<comment type="subcellular location">
    <subcellularLocation>
        <location evidence="7">Cytoplasm</location>
    </subcellularLocation>
</comment>
<dbReference type="InterPro" id="IPR016161">
    <property type="entry name" value="Ald_DH/histidinol_DH"/>
</dbReference>
<evidence type="ECO:0000256" key="5">
    <source>
        <dbReference type="ARBA" id="ARBA00023002"/>
    </source>
</evidence>
<dbReference type="Pfam" id="PF00171">
    <property type="entry name" value="Aldedh"/>
    <property type="match status" value="1"/>
</dbReference>
<organism evidence="9 10">
    <name type="scientific">Desulfurispirillum indicum (strain ATCC BAA-1389 / DSM 22839 / S5)</name>
    <dbReference type="NCBI Taxonomy" id="653733"/>
    <lineage>
        <taxon>Bacteria</taxon>
        <taxon>Pseudomonadati</taxon>
        <taxon>Chrysiogenota</taxon>
        <taxon>Chrysiogenia</taxon>
        <taxon>Chrysiogenales</taxon>
        <taxon>Chrysiogenaceae</taxon>
        <taxon>Desulfurispirillum</taxon>
    </lineage>
</organism>
<dbReference type="EC" id="1.2.1.41" evidence="7"/>